<sequence>MMVFYGALGALAVLEMVEWPVAAAIVAGAAVARRSSSAPSAELAGS</sequence>
<accession>A4FI55</accession>
<evidence type="ECO:0000313" key="1">
    <source>
        <dbReference type="EMBL" id="CAM03730.1"/>
    </source>
</evidence>
<dbReference type="HOGENOM" id="CLU_3188677_0_0_11"/>
<organism evidence="1 2">
    <name type="scientific">Saccharopolyspora erythraea (strain ATCC 11635 / DSM 40517 / JCM 4748 / NBRC 13426 / NCIMB 8594 / NRRL 2338)</name>
    <dbReference type="NCBI Taxonomy" id="405948"/>
    <lineage>
        <taxon>Bacteria</taxon>
        <taxon>Bacillati</taxon>
        <taxon>Actinomycetota</taxon>
        <taxon>Actinomycetes</taxon>
        <taxon>Pseudonocardiales</taxon>
        <taxon>Pseudonocardiaceae</taxon>
        <taxon>Saccharopolyspora</taxon>
    </lineage>
</organism>
<dbReference type="KEGG" id="sen:SACE_4461"/>
<keyword evidence="2" id="KW-1185">Reference proteome</keyword>
<dbReference type="AlphaFoldDB" id="A4FI55"/>
<name>A4FI55_SACEN</name>
<dbReference type="Proteomes" id="UP000006728">
    <property type="component" value="Chromosome"/>
</dbReference>
<dbReference type="EMBL" id="AM420293">
    <property type="protein sequence ID" value="CAM03730.1"/>
    <property type="molecule type" value="Genomic_DNA"/>
</dbReference>
<reference evidence="1 2" key="1">
    <citation type="journal article" date="2007" name="Nat. Biotechnol.">
        <title>Complete genome sequence of the erythromycin-producing bacterium Saccharopolyspora erythraea NRRL23338.</title>
        <authorList>
            <person name="Oliynyk M."/>
            <person name="Samborskyy M."/>
            <person name="Lester J.B."/>
            <person name="Mironenko T."/>
            <person name="Scott N."/>
            <person name="Dickens S."/>
            <person name="Haydock S.F."/>
            <person name="Leadlay P.F."/>
        </authorList>
    </citation>
    <scope>NUCLEOTIDE SEQUENCE [LARGE SCALE GENOMIC DNA]</scope>
    <source>
        <strain evidence="2">ATCC 11635 / DSM 40517 / JCM 4748 / NBRC 13426 / NCIMB 8594 / NRRL 2338</strain>
    </source>
</reference>
<protein>
    <submittedName>
        <fullName evidence="1">Uncharacterized protein</fullName>
    </submittedName>
</protein>
<gene>
    <name evidence="1" type="ordered locus">SACE_4461</name>
</gene>
<proteinExistence type="predicted"/>
<evidence type="ECO:0000313" key="2">
    <source>
        <dbReference type="Proteomes" id="UP000006728"/>
    </source>
</evidence>